<protein>
    <submittedName>
        <fullName evidence="2">Lysozyme family protein</fullName>
    </submittedName>
</protein>
<dbReference type="Proteomes" id="UP000283745">
    <property type="component" value="Unassembled WGS sequence"/>
</dbReference>
<dbReference type="SUPFAM" id="SSF53955">
    <property type="entry name" value="Lysozyme-like"/>
    <property type="match status" value="1"/>
</dbReference>
<comment type="caution">
    <text evidence="2">The sequence shown here is derived from an EMBL/GenBank/DDBJ whole genome shotgun (WGS) entry which is preliminary data.</text>
</comment>
<accession>A0A414J165</accession>
<sequence length="223" mass="25127">MKTQKQNTNLTKKQRLKNRQKQVQIQKLILASVCIILLGIAVLRPVYNHKPKTCTINSTCEGYRSKVETEAANYDMSDYVDLILALMMQESSGQGTDVMQSSEGAYNTKYPQVPNGITDVDYSISCGIQELKYALNKAGVTDPDDLDHIRLALQGYNFGADVYFNYLEKNGITSWSVESSEAFAKIASGETARSEEDPLYTTAGPWDYGDQHYPEHVLRYYHI</sequence>
<dbReference type="AlphaFoldDB" id="A0A414J165"/>
<name>A0A414J165_9FIRM</name>
<evidence type="ECO:0000313" key="2">
    <source>
        <dbReference type="EMBL" id="RHE37211.1"/>
    </source>
</evidence>
<evidence type="ECO:0000259" key="1">
    <source>
        <dbReference type="Pfam" id="PF13702"/>
    </source>
</evidence>
<dbReference type="InterPro" id="IPR047194">
    <property type="entry name" value="CwlT-like_lysozyme"/>
</dbReference>
<feature type="domain" description="CwlT-like lysozyme" evidence="1">
    <location>
        <begin position="62"/>
        <end position="217"/>
    </location>
</feature>
<evidence type="ECO:0000313" key="3">
    <source>
        <dbReference type="Proteomes" id="UP000283745"/>
    </source>
</evidence>
<dbReference type="InterPro" id="IPR023346">
    <property type="entry name" value="Lysozyme-like_dom_sf"/>
</dbReference>
<reference evidence="2 3" key="1">
    <citation type="submission" date="2018-08" db="EMBL/GenBank/DDBJ databases">
        <title>A genome reference for cultivated species of the human gut microbiota.</title>
        <authorList>
            <person name="Zou Y."/>
            <person name="Xue W."/>
            <person name="Luo G."/>
        </authorList>
    </citation>
    <scope>NUCLEOTIDE SEQUENCE [LARGE SCALE GENOMIC DNA]</scope>
    <source>
        <strain evidence="2 3">AM28-23</strain>
    </source>
</reference>
<dbReference type="Gene3D" id="1.10.530.10">
    <property type="match status" value="1"/>
</dbReference>
<dbReference type="Pfam" id="PF13702">
    <property type="entry name" value="Lysozyme_like"/>
    <property type="match status" value="1"/>
</dbReference>
<gene>
    <name evidence="2" type="ORF">DW740_15565</name>
</gene>
<dbReference type="EMBL" id="QSKF01000015">
    <property type="protein sequence ID" value="RHE37211.1"/>
    <property type="molecule type" value="Genomic_DNA"/>
</dbReference>
<proteinExistence type="predicted"/>
<dbReference type="CDD" id="cd16891">
    <property type="entry name" value="CwlT-like"/>
    <property type="match status" value="1"/>
</dbReference>
<organism evidence="2 3">
    <name type="scientific">Blautia obeum</name>
    <dbReference type="NCBI Taxonomy" id="40520"/>
    <lineage>
        <taxon>Bacteria</taxon>
        <taxon>Bacillati</taxon>
        <taxon>Bacillota</taxon>
        <taxon>Clostridia</taxon>
        <taxon>Lachnospirales</taxon>
        <taxon>Lachnospiraceae</taxon>
        <taxon>Blautia</taxon>
    </lineage>
</organism>